<dbReference type="InterPro" id="IPR036388">
    <property type="entry name" value="WH-like_DNA-bd_sf"/>
</dbReference>
<feature type="DNA-binding region" description="OmpR/PhoB-type" evidence="9">
    <location>
        <begin position="133"/>
        <end position="232"/>
    </location>
</feature>
<dbReference type="CDD" id="cd17574">
    <property type="entry name" value="REC_OmpR"/>
    <property type="match status" value="1"/>
</dbReference>
<dbReference type="FunFam" id="1.10.10.10:FF:000018">
    <property type="entry name" value="DNA-binding response regulator ResD"/>
    <property type="match status" value="1"/>
</dbReference>
<proteinExistence type="predicted"/>
<dbReference type="RefSeq" id="WP_084117828.1">
    <property type="nucleotide sequence ID" value="NZ_FWXH01000042.1"/>
</dbReference>
<dbReference type="GO" id="GO:0032993">
    <property type="term" value="C:protein-DNA complex"/>
    <property type="evidence" value="ECO:0007669"/>
    <property type="project" value="TreeGrafter"/>
</dbReference>
<keyword evidence="5 9" id="KW-0238">DNA-binding</keyword>
<dbReference type="InterPro" id="IPR001789">
    <property type="entry name" value="Sig_transdc_resp-reg_receiver"/>
</dbReference>
<dbReference type="SUPFAM" id="SSF46894">
    <property type="entry name" value="C-terminal effector domain of the bipartite response regulators"/>
    <property type="match status" value="1"/>
</dbReference>
<dbReference type="Gene3D" id="1.10.10.10">
    <property type="entry name" value="Winged helix-like DNA-binding domain superfamily/Winged helix DNA-binding domain"/>
    <property type="match status" value="1"/>
</dbReference>
<evidence type="ECO:0000259" key="11">
    <source>
        <dbReference type="PROSITE" id="PS51755"/>
    </source>
</evidence>
<keyword evidence="3" id="KW-0902">Two-component regulatory system</keyword>
<name>A0A1W1XZF8_9CLOT</name>
<feature type="domain" description="OmpR/PhoB-type" evidence="11">
    <location>
        <begin position="133"/>
        <end position="232"/>
    </location>
</feature>
<dbReference type="PANTHER" id="PTHR48111">
    <property type="entry name" value="REGULATOR OF RPOS"/>
    <property type="match status" value="1"/>
</dbReference>
<keyword evidence="13" id="KW-1185">Reference proteome</keyword>
<feature type="domain" description="Response regulatory" evidence="10">
    <location>
        <begin position="4"/>
        <end position="117"/>
    </location>
</feature>
<dbReference type="STRING" id="1121291.SAMN02745134_03861"/>
<dbReference type="InterPro" id="IPR016032">
    <property type="entry name" value="Sig_transdc_resp-reg_C-effctor"/>
</dbReference>
<dbReference type="AlphaFoldDB" id="A0A1W1XZF8"/>
<dbReference type="GO" id="GO:0006355">
    <property type="term" value="P:regulation of DNA-templated transcription"/>
    <property type="evidence" value="ECO:0007669"/>
    <property type="project" value="InterPro"/>
</dbReference>
<gene>
    <name evidence="12" type="ORF">SAMN02745134_03861</name>
</gene>
<evidence type="ECO:0000259" key="10">
    <source>
        <dbReference type="PROSITE" id="PS50110"/>
    </source>
</evidence>
<dbReference type="Gene3D" id="3.40.50.2300">
    <property type="match status" value="1"/>
</dbReference>
<dbReference type="EMBL" id="FWXH01000042">
    <property type="protein sequence ID" value="SMC29350.1"/>
    <property type="molecule type" value="Genomic_DNA"/>
</dbReference>
<reference evidence="12 13" key="1">
    <citation type="submission" date="2017-04" db="EMBL/GenBank/DDBJ databases">
        <authorList>
            <person name="Afonso C.L."/>
            <person name="Miller P.J."/>
            <person name="Scott M.A."/>
            <person name="Spackman E."/>
            <person name="Goraichik I."/>
            <person name="Dimitrov K.M."/>
            <person name="Suarez D.L."/>
            <person name="Swayne D.E."/>
        </authorList>
    </citation>
    <scope>NUCLEOTIDE SEQUENCE [LARGE SCALE GENOMIC DNA]</scope>
    <source>
        <strain evidence="12 13">DSM 12555</strain>
    </source>
</reference>
<dbReference type="Proteomes" id="UP000192468">
    <property type="component" value="Unassembled WGS sequence"/>
</dbReference>
<feature type="modified residue" description="4-aspartylphosphate" evidence="8">
    <location>
        <position position="53"/>
    </location>
</feature>
<dbReference type="InterPro" id="IPR011006">
    <property type="entry name" value="CheY-like_superfamily"/>
</dbReference>
<dbReference type="SMART" id="SM00862">
    <property type="entry name" value="Trans_reg_C"/>
    <property type="match status" value="1"/>
</dbReference>
<dbReference type="GO" id="GO:0000156">
    <property type="term" value="F:phosphorelay response regulator activity"/>
    <property type="evidence" value="ECO:0007669"/>
    <property type="project" value="TreeGrafter"/>
</dbReference>
<keyword evidence="2 8" id="KW-0597">Phosphoprotein</keyword>
<evidence type="ECO:0000256" key="5">
    <source>
        <dbReference type="ARBA" id="ARBA00023125"/>
    </source>
</evidence>
<evidence type="ECO:0000256" key="4">
    <source>
        <dbReference type="ARBA" id="ARBA00023015"/>
    </source>
</evidence>
<keyword evidence="4" id="KW-0805">Transcription regulation</keyword>
<dbReference type="CDD" id="cd00383">
    <property type="entry name" value="trans_reg_C"/>
    <property type="match status" value="1"/>
</dbReference>
<dbReference type="PANTHER" id="PTHR48111:SF10">
    <property type="entry name" value="STAGE 0 SPORULATION PROTEIN A HOMOLOG"/>
    <property type="match status" value="1"/>
</dbReference>
<evidence type="ECO:0000256" key="8">
    <source>
        <dbReference type="PROSITE-ProRule" id="PRU00169"/>
    </source>
</evidence>
<dbReference type="GO" id="GO:0005829">
    <property type="term" value="C:cytosol"/>
    <property type="evidence" value="ECO:0007669"/>
    <property type="project" value="TreeGrafter"/>
</dbReference>
<dbReference type="Pfam" id="PF00486">
    <property type="entry name" value="Trans_reg_C"/>
    <property type="match status" value="1"/>
</dbReference>
<dbReference type="InterPro" id="IPR039420">
    <property type="entry name" value="WalR-like"/>
</dbReference>
<accession>A0A1W1XZF8</accession>
<dbReference type="Pfam" id="PF00072">
    <property type="entry name" value="Response_reg"/>
    <property type="match status" value="1"/>
</dbReference>
<evidence type="ECO:0000256" key="6">
    <source>
        <dbReference type="ARBA" id="ARBA00023163"/>
    </source>
</evidence>
<evidence type="ECO:0000313" key="12">
    <source>
        <dbReference type="EMBL" id="SMC29350.1"/>
    </source>
</evidence>
<evidence type="ECO:0000256" key="9">
    <source>
        <dbReference type="PROSITE-ProRule" id="PRU01091"/>
    </source>
</evidence>
<sequence>MNEKILIVDDDREIVNLVSIYLSNEGYKVIKTCDGYSAFKMVQVENPQLIILDVMMPGIGGIEVCRKIRQKCNVPIIMLSAKVQNNDKIAGLLTGADDYITKPFDELEFIVRVKTLLRRAYFFDRKIESSKDEDLLQLGELSIKKSTHSVLVKNNVVTLTAREFEILFLLASNAGRVFSAEEIFERVWSEKYFQSNNTVMVHISNIRDKVECYLEGEKIIHTVWGVGYKIEKN</sequence>
<dbReference type="InterPro" id="IPR001867">
    <property type="entry name" value="OmpR/PhoB-type_DNA-bd"/>
</dbReference>
<dbReference type="Gene3D" id="6.10.250.690">
    <property type="match status" value="1"/>
</dbReference>
<evidence type="ECO:0000313" key="13">
    <source>
        <dbReference type="Proteomes" id="UP000192468"/>
    </source>
</evidence>
<dbReference type="SMART" id="SM00448">
    <property type="entry name" value="REC"/>
    <property type="match status" value="1"/>
</dbReference>
<dbReference type="SUPFAM" id="SSF52172">
    <property type="entry name" value="CheY-like"/>
    <property type="match status" value="1"/>
</dbReference>
<evidence type="ECO:0000256" key="1">
    <source>
        <dbReference type="ARBA" id="ARBA00018672"/>
    </source>
</evidence>
<evidence type="ECO:0000256" key="7">
    <source>
        <dbReference type="ARBA" id="ARBA00024867"/>
    </source>
</evidence>
<keyword evidence="6" id="KW-0804">Transcription</keyword>
<organism evidence="12 13">
    <name type="scientific">Clostridium acidisoli DSM 12555</name>
    <dbReference type="NCBI Taxonomy" id="1121291"/>
    <lineage>
        <taxon>Bacteria</taxon>
        <taxon>Bacillati</taxon>
        <taxon>Bacillota</taxon>
        <taxon>Clostridia</taxon>
        <taxon>Eubacteriales</taxon>
        <taxon>Clostridiaceae</taxon>
        <taxon>Clostridium</taxon>
    </lineage>
</organism>
<evidence type="ECO:0000256" key="2">
    <source>
        <dbReference type="ARBA" id="ARBA00022553"/>
    </source>
</evidence>
<dbReference type="OrthoDB" id="9790442at2"/>
<evidence type="ECO:0000256" key="3">
    <source>
        <dbReference type="ARBA" id="ARBA00023012"/>
    </source>
</evidence>
<dbReference type="PROSITE" id="PS51755">
    <property type="entry name" value="OMPR_PHOB"/>
    <property type="match status" value="1"/>
</dbReference>
<comment type="function">
    <text evidence="7">May play the central regulatory role in sporulation. It may be an element of the effector pathway responsible for the activation of sporulation genes in response to nutritional stress. Spo0A may act in concert with spo0H (a sigma factor) to control the expression of some genes that are critical to the sporulation process.</text>
</comment>
<dbReference type="PROSITE" id="PS50110">
    <property type="entry name" value="RESPONSE_REGULATORY"/>
    <property type="match status" value="1"/>
</dbReference>
<dbReference type="FunFam" id="3.40.50.2300:FF:000001">
    <property type="entry name" value="DNA-binding response regulator PhoB"/>
    <property type="match status" value="1"/>
</dbReference>
<protein>
    <recommendedName>
        <fullName evidence="1">Stage 0 sporulation protein A homolog</fullName>
    </recommendedName>
</protein>
<dbReference type="GO" id="GO:0000976">
    <property type="term" value="F:transcription cis-regulatory region binding"/>
    <property type="evidence" value="ECO:0007669"/>
    <property type="project" value="TreeGrafter"/>
</dbReference>